<proteinExistence type="predicted"/>
<sequence length="84" mass="9167">MKGFSPFKNETEALQIDDLKIENRVDQVAIYGSTQITKDQSGLAIALELKALLDAIVAELQSGPLPRQIEIVPTDTVANPFAKK</sequence>
<keyword evidence="2" id="KW-1185">Reference proteome</keyword>
<dbReference type="EMBL" id="JBHRTP010000109">
    <property type="protein sequence ID" value="MFC3111282.1"/>
    <property type="molecule type" value="Genomic_DNA"/>
</dbReference>
<reference evidence="2" key="1">
    <citation type="journal article" date="2019" name="Int. J. Syst. Evol. Microbiol.">
        <title>The Global Catalogue of Microorganisms (GCM) 10K type strain sequencing project: providing services to taxonomists for standard genome sequencing and annotation.</title>
        <authorList>
            <consortium name="The Broad Institute Genomics Platform"/>
            <consortium name="The Broad Institute Genome Sequencing Center for Infectious Disease"/>
            <person name="Wu L."/>
            <person name="Ma J."/>
        </authorList>
    </citation>
    <scope>NUCLEOTIDE SEQUENCE [LARGE SCALE GENOMIC DNA]</scope>
    <source>
        <strain evidence="2">KCTC 42986</strain>
    </source>
</reference>
<gene>
    <name evidence="1" type="ORF">ACFOFO_25615</name>
</gene>
<organism evidence="1 2">
    <name type="scientific">Undibacterium arcticum</name>
    <dbReference type="NCBI Taxonomy" id="1762892"/>
    <lineage>
        <taxon>Bacteria</taxon>
        <taxon>Pseudomonadati</taxon>
        <taxon>Pseudomonadota</taxon>
        <taxon>Betaproteobacteria</taxon>
        <taxon>Burkholderiales</taxon>
        <taxon>Oxalobacteraceae</taxon>
        <taxon>Undibacterium</taxon>
    </lineage>
</organism>
<dbReference type="RefSeq" id="WP_390333427.1">
    <property type="nucleotide sequence ID" value="NZ_JBHRTP010000109.1"/>
</dbReference>
<accession>A0ABV7FC24</accession>
<comment type="caution">
    <text evidence="1">The sequence shown here is derived from an EMBL/GenBank/DDBJ whole genome shotgun (WGS) entry which is preliminary data.</text>
</comment>
<evidence type="ECO:0000313" key="2">
    <source>
        <dbReference type="Proteomes" id="UP001595530"/>
    </source>
</evidence>
<name>A0ABV7FC24_9BURK</name>
<dbReference type="Proteomes" id="UP001595530">
    <property type="component" value="Unassembled WGS sequence"/>
</dbReference>
<evidence type="ECO:0000313" key="1">
    <source>
        <dbReference type="EMBL" id="MFC3111282.1"/>
    </source>
</evidence>
<protein>
    <submittedName>
        <fullName evidence="1">Uncharacterized protein</fullName>
    </submittedName>
</protein>